<evidence type="ECO:0000256" key="1">
    <source>
        <dbReference type="SAM" id="MobiDB-lite"/>
    </source>
</evidence>
<name>A0A9D4CPV6_DREPO</name>
<keyword evidence="3" id="KW-1185">Reference proteome</keyword>
<evidence type="ECO:0000313" key="3">
    <source>
        <dbReference type="Proteomes" id="UP000828390"/>
    </source>
</evidence>
<reference evidence="2" key="2">
    <citation type="submission" date="2020-11" db="EMBL/GenBank/DDBJ databases">
        <authorList>
            <person name="McCartney M.A."/>
            <person name="Auch B."/>
            <person name="Kono T."/>
            <person name="Mallez S."/>
            <person name="Becker A."/>
            <person name="Gohl D.M."/>
            <person name="Silverstein K.A.T."/>
            <person name="Koren S."/>
            <person name="Bechman K.B."/>
            <person name="Herman A."/>
            <person name="Abrahante J.E."/>
            <person name="Garbe J."/>
        </authorList>
    </citation>
    <scope>NUCLEOTIDE SEQUENCE</scope>
    <source>
        <strain evidence="2">Duluth1</strain>
        <tissue evidence="2">Whole animal</tissue>
    </source>
</reference>
<feature type="region of interest" description="Disordered" evidence="1">
    <location>
        <begin position="1"/>
        <end position="23"/>
    </location>
</feature>
<comment type="caution">
    <text evidence="2">The sequence shown here is derived from an EMBL/GenBank/DDBJ whole genome shotgun (WGS) entry which is preliminary data.</text>
</comment>
<feature type="compositionally biased region" description="Basic and acidic residues" evidence="1">
    <location>
        <begin position="12"/>
        <end position="23"/>
    </location>
</feature>
<protein>
    <submittedName>
        <fullName evidence="2">Uncharacterized protein</fullName>
    </submittedName>
</protein>
<reference evidence="2" key="1">
    <citation type="journal article" date="2019" name="bioRxiv">
        <title>The Genome of the Zebra Mussel, Dreissena polymorpha: A Resource for Invasive Species Research.</title>
        <authorList>
            <person name="McCartney M.A."/>
            <person name="Auch B."/>
            <person name="Kono T."/>
            <person name="Mallez S."/>
            <person name="Zhang Y."/>
            <person name="Obille A."/>
            <person name="Becker A."/>
            <person name="Abrahante J.E."/>
            <person name="Garbe J."/>
            <person name="Badalamenti J.P."/>
            <person name="Herman A."/>
            <person name="Mangelson H."/>
            <person name="Liachko I."/>
            <person name="Sullivan S."/>
            <person name="Sone E.D."/>
            <person name="Koren S."/>
            <person name="Silverstein K.A.T."/>
            <person name="Beckman K.B."/>
            <person name="Gohl D.M."/>
        </authorList>
    </citation>
    <scope>NUCLEOTIDE SEQUENCE</scope>
    <source>
        <strain evidence="2">Duluth1</strain>
        <tissue evidence="2">Whole animal</tissue>
    </source>
</reference>
<sequence length="67" mass="7368">MKEDVESSISTPKKESNEDNNAHVLDEKKIAFVNELVAAGIEESLALRSIDHIDVKDIESKDVTQGS</sequence>
<gene>
    <name evidence="2" type="ORF">DPMN_054196</name>
</gene>
<accession>A0A9D4CPV6</accession>
<dbReference type="AlphaFoldDB" id="A0A9D4CPV6"/>
<proteinExistence type="predicted"/>
<dbReference type="Proteomes" id="UP000828390">
    <property type="component" value="Unassembled WGS sequence"/>
</dbReference>
<dbReference type="EMBL" id="JAIWYP010000012">
    <property type="protein sequence ID" value="KAH3728243.1"/>
    <property type="molecule type" value="Genomic_DNA"/>
</dbReference>
<organism evidence="2 3">
    <name type="scientific">Dreissena polymorpha</name>
    <name type="common">Zebra mussel</name>
    <name type="synonym">Mytilus polymorpha</name>
    <dbReference type="NCBI Taxonomy" id="45954"/>
    <lineage>
        <taxon>Eukaryota</taxon>
        <taxon>Metazoa</taxon>
        <taxon>Spiralia</taxon>
        <taxon>Lophotrochozoa</taxon>
        <taxon>Mollusca</taxon>
        <taxon>Bivalvia</taxon>
        <taxon>Autobranchia</taxon>
        <taxon>Heteroconchia</taxon>
        <taxon>Euheterodonta</taxon>
        <taxon>Imparidentia</taxon>
        <taxon>Neoheterodontei</taxon>
        <taxon>Myida</taxon>
        <taxon>Dreissenoidea</taxon>
        <taxon>Dreissenidae</taxon>
        <taxon>Dreissena</taxon>
    </lineage>
</organism>
<evidence type="ECO:0000313" key="2">
    <source>
        <dbReference type="EMBL" id="KAH3728243.1"/>
    </source>
</evidence>